<dbReference type="Proteomes" id="UP000323597">
    <property type="component" value="Chromosome D09"/>
</dbReference>
<dbReference type="EMBL" id="CM017657">
    <property type="protein sequence ID" value="TYI63798.1"/>
    <property type="molecule type" value="Genomic_DNA"/>
</dbReference>
<name>A0A5D2THS1_GOSMU</name>
<evidence type="ECO:0000313" key="1">
    <source>
        <dbReference type="EMBL" id="TYI63798.1"/>
    </source>
</evidence>
<reference evidence="1 2" key="1">
    <citation type="submission" date="2019-07" db="EMBL/GenBank/DDBJ databases">
        <title>WGS assembly of Gossypium mustelinum.</title>
        <authorList>
            <person name="Chen Z.J."/>
            <person name="Sreedasyam A."/>
            <person name="Ando A."/>
            <person name="Song Q."/>
            <person name="De L."/>
            <person name="Hulse-Kemp A."/>
            <person name="Ding M."/>
            <person name="Ye W."/>
            <person name="Kirkbride R."/>
            <person name="Jenkins J."/>
            <person name="Plott C."/>
            <person name="Lovell J."/>
            <person name="Lin Y.-M."/>
            <person name="Vaughn R."/>
            <person name="Liu B."/>
            <person name="Li W."/>
            <person name="Simpson S."/>
            <person name="Scheffler B."/>
            <person name="Saski C."/>
            <person name="Grover C."/>
            <person name="Hu G."/>
            <person name="Conover J."/>
            <person name="Carlson J."/>
            <person name="Shu S."/>
            <person name="Boston L."/>
            <person name="Williams M."/>
            <person name="Peterson D."/>
            <person name="Mcgee K."/>
            <person name="Jones D."/>
            <person name="Wendel J."/>
            <person name="Stelly D."/>
            <person name="Grimwood J."/>
            <person name="Schmutz J."/>
        </authorList>
    </citation>
    <scope>NUCLEOTIDE SEQUENCE [LARGE SCALE GENOMIC DNA]</scope>
    <source>
        <strain evidence="1">1408120.09</strain>
    </source>
</reference>
<accession>A0A5D2THS1</accession>
<proteinExistence type="predicted"/>
<protein>
    <submittedName>
        <fullName evidence="1">Uncharacterized protein</fullName>
    </submittedName>
</protein>
<evidence type="ECO:0000313" key="2">
    <source>
        <dbReference type="Proteomes" id="UP000323597"/>
    </source>
</evidence>
<dbReference type="AlphaFoldDB" id="A0A5D2THS1"/>
<organism evidence="1 2">
    <name type="scientific">Gossypium mustelinum</name>
    <name type="common">Cotton</name>
    <name type="synonym">Gossypium caicoense</name>
    <dbReference type="NCBI Taxonomy" id="34275"/>
    <lineage>
        <taxon>Eukaryota</taxon>
        <taxon>Viridiplantae</taxon>
        <taxon>Streptophyta</taxon>
        <taxon>Embryophyta</taxon>
        <taxon>Tracheophyta</taxon>
        <taxon>Spermatophyta</taxon>
        <taxon>Magnoliopsida</taxon>
        <taxon>eudicotyledons</taxon>
        <taxon>Gunneridae</taxon>
        <taxon>Pentapetalae</taxon>
        <taxon>rosids</taxon>
        <taxon>malvids</taxon>
        <taxon>Malvales</taxon>
        <taxon>Malvaceae</taxon>
        <taxon>Malvoideae</taxon>
        <taxon>Gossypium</taxon>
    </lineage>
</organism>
<keyword evidence="2" id="KW-1185">Reference proteome</keyword>
<gene>
    <name evidence="1" type="ORF">E1A91_D09G041900v1</name>
</gene>
<sequence>MICISSQIVLSLSREITFLPKNSPQIFPQKSPKSSTLVCCAPTIIATLPFTDPSVVARRPSTVKSCTTALVCRRLGKTIACWVGRITLFFGVKGQFFCR</sequence>